<protein>
    <submittedName>
        <fullName evidence="3">Response regulator</fullName>
    </submittedName>
</protein>
<proteinExistence type="predicted"/>
<evidence type="ECO:0000313" key="4">
    <source>
        <dbReference type="Proteomes" id="UP001596492"/>
    </source>
</evidence>
<evidence type="ECO:0000313" key="3">
    <source>
        <dbReference type="EMBL" id="MFC7290557.1"/>
    </source>
</evidence>
<dbReference type="PANTHER" id="PTHR44520:SF2">
    <property type="entry name" value="RESPONSE REGULATOR RCP1"/>
    <property type="match status" value="1"/>
</dbReference>
<dbReference type="InterPro" id="IPR011006">
    <property type="entry name" value="CheY-like_superfamily"/>
</dbReference>
<dbReference type="RefSeq" id="WP_382165545.1">
    <property type="nucleotide sequence ID" value="NZ_JBHTBR010000002.1"/>
</dbReference>
<accession>A0ABW2IHT6</accession>
<dbReference type="Gene3D" id="3.40.50.2300">
    <property type="match status" value="1"/>
</dbReference>
<reference evidence="4" key="1">
    <citation type="journal article" date="2019" name="Int. J. Syst. Evol. Microbiol.">
        <title>The Global Catalogue of Microorganisms (GCM) 10K type strain sequencing project: providing services to taxonomists for standard genome sequencing and annotation.</title>
        <authorList>
            <consortium name="The Broad Institute Genomics Platform"/>
            <consortium name="The Broad Institute Genome Sequencing Center for Infectious Disease"/>
            <person name="Wu L."/>
            <person name="Ma J."/>
        </authorList>
    </citation>
    <scope>NUCLEOTIDE SEQUENCE [LARGE SCALE GENOMIC DNA]</scope>
    <source>
        <strain evidence="4">CCUG 51308</strain>
    </source>
</reference>
<evidence type="ECO:0000259" key="2">
    <source>
        <dbReference type="PROSITE" id="PS50110"/>
    </source>
</evidence>
<dbReference type="SUPFAM" id="SSF52172">
    <property type="entry name" value="CheY-like"/>
    <property type="match status" value="1"/>
</dbReference>
<feature type="modified residue" description="4-aspartylphosphate" evidence="1">
    <location>
        <position position="67"/>
    </location>
</feature>
<comment type="caution">
    <text evidence="3">The sequence shown here is derived from an EMBL/GenBank/DDBJ whole genome shotgun (WGS) entry which is preliminary data.</text>
</comment>
<dbReference type="SMART" id="SM00448">
    <property type="entry name" value="REC"/>
    <property type="match status" value="1"/>
</dbReference>
<organism evidence="3 4">
    <name type="scientific">Hirschia litorea</name>
    <dbReference type="NCBI Taxonomy" id="1199156"/>
    <lineage>
        <taxon>Bacteria</taxon>
        <taxon>Pseudomonadati</taxon>
        <taxon>Pseudomonadota</taxon>
        <taxon>Alphaproteobacteria</taxon>
        <taxon>Hyphomonadales</taxon>
        <taxon>Hyphomonadaceae</taxon>
        <taxon>Hirschia</taxon>
    </lineage>
</organism>
<dbReference type="InterPro" id="IPR001789">
    <property type="entry name" value="Sig_transdc_resp-reg_receiver"/>
</dbReference>
<gene>
    <name evidence="3" type="ORF">ACFQS8_02925</name>
</gene>
<dbReference type="PANTHER" id="PTHR44520">
    <property type="entry name" value="RESPONSE REGULATOR RCP1-RELATED"/>
    <property type="match status" value="1"/>
</dbReference>
<dbReference type="Pfam" id="PF00072">
    <property type="entry name" value="Response_reg"/>
    <property type="match status" value="1"/>
</dbReference>
<keyword evidence="4" id="KW-1185">Reference proteome</keyword>
<dbReference type="InterPro" id="IPR052893">
    <property type="entry name" value="TCS_response_regulator"/>
</dbReference>
<dbReference type="CDD" id="cd17557">
    <property type="entry name" value="REC_Rcp-like"/>
    <property type="match status" value="1"/>
</dbReference>
<sequence>MNRTSKLADILLIEDNDGDIELTREAFEEAKFRNTLHITKDGDAAMDFLFRRNGYEDAPRPDIVLLDLNLPKTDGREILEAIKNSSDLKRIPVIVLTSSQADKDIISSYDLHANCYIVKPVDALKFMEVVQQVENFWVDIVCLPLSTEKDN</sequence>
<evidence type="ECO:0000256" key="1">
    <source>
        <dbReference type="PROSITE-ProRule" id="PRU00169"/>
    </source>
</evidence>
<dbReference type="PROSITE" id="PS50110">
    <property type="entry name" value="RESPONSE_REGULATORY"/>
    <property type="match status" value="1"/>
</dbReference>
<keyword evidence="1" id="KW-0597">Phosphoprotein</keyword>
<feature type="domain" description="Response regulatory" evidence="2">
    <location>
        <begin position="9"/>
        <end position="134"/>
    </location>
</feature>
<name>A0ABW2IHT6_9PROT</name>
<dbReference type="Proteomes" id="UP001596492">
    <property type="component" value="Unassembled WGS sequence"/>
</dbReference>
<dbReference type="EMBL" id="JBHTBR010000002">
    <property type="protein sequence ID" value="MFC7290557.1"/>
    <property type="molecule type" value="Genomic_DNA"/>
</dbReference>